<feature type="compositionally biased region" description="Basic and acidic residues" evidence="1">
    <location>
        <begin position="178"/>
        <end position="201"/>
    </location>
</feature>
<comment type="caution">
    <text evidence="2">The sequence shown here is derived from an EMBL/GenBank/DDBJ whole genome shotgun (WGS) entry which is preliminary data.</text>
</comment>
<feature type="compositionally biased region" description="Low complexity" evidence="1">
    <location>
        <begin position="241"/>
        <end position="258"/>
    </location>
</feature>
<accession>A0AAN6M261</accession>
<dbReference type="AlphaFoldDB" id="A0AAN6M261"/>
<gene>
    <name evidence="2" type="ORF">GRF29_28g1347461</name>
</gene>
<dbReference type="EMBL" id="WVTA01000004">
    <property type="protein sequence ID" value="KAK3213885.1"/>
    <property type="molecule type" value="Genomic_DNA"/>
</dbReference>
<evidence type="ECO:0000313" key="3">
    <source>
        <dbReference type="Proteomes" id="UP001280581"/>
    </source>
</evidence>
<feature type="region of interest" description="Disordered" evidence="1">
    <location>
        <begin position="236"/>
        <end position="259"/>
    </location>
</feature>
<protein>
    <submittedName>
        <fullName evidence="2">Uncharacterized protein</fullName>
    </submittedName>
</protein>
<feature type="region of interest" description="Disordered" evidence="1">
    <location>
        <begin position="1"/>
        <end position="54"/>
    </location>
</feature>
<evidence type="ECO:0000256" key="1">
    <source>
        <dbReference type="SAM" id="MobiDB-lite"/>
    </source>
</evidence>
<keyword evidence="3" id="KW-1185">Reference proteome</keyword>
<dbReference type="Proteomes" id="UP001280581">
    <property type="component" value="Unassembled WGS sequence"/>
</dbReference>
<feature type="compositionally biased region" description="Polar residues" evidence="1">
    <location>
        <begin position="9"/>
        <end position="18"/>
    </location>
</feature>
<organism evidence="2 3">
    <name type="scientific">Pseudopithomyces chartarum</name>
    <dbReference type="NCBI Taxonomy" id="1892770"/>
    <lineage>
        <taxon>Eukaryota</taxon>
        <taxon>Fungi</taxon>
        <taxon>Dikarya</taxon>
        <taxon>Ascomycota</taxon>
        <taxon>Pezizomycotina</taxon>
        <taxon>Dothideomycetes</taxon>
        <taxon>Pleosporomycetidae</taxon>
        <taxon>Pleosporales</taxon>
        <taxon>Massarineae</taxon>
        <taxon>Didymosphaeriaceae</taxon>
        <taxon>Pseudopithomyces</taxon>
    </lineage>
</organism>
<name>A0AAN6M261_9PLEO</name>
<feature type="compositionally biased region" description="Basic and acidic residues" evidence="1">
    <location>
        <begin position="141"/>
        <end position="155"/>
    </location>
</feature>
<reference evidence="2 3" key="1">
    <citation type="submission" date="2021-02" db="EMBL/GenBank/DDBJ databases">
        <title>Genome assembly of Pseudopithomyces chartarum.</title>
        <authorList>
            <person name="Jauregui R."/>
            <person name="Singh J."/>
            <person name="Voisey C."/>
        </authorList>
    </citation>
    <scope>NUCLEOTIDE SEQUENCE [LARGE SCALE GENOMIC DNA]</scope>
    <source>
        <strain evidence="2 3">AGR01</strain>
    </source>
</reference>
<sequence>MAAERDGQTRSSSLQSLFASPAPDASNQGNKMRQHEEPLSKGIAQGVHLDPHSGSDLEAYLERTIETFKQKQAQRLEQEVVQPMKKAFAIYMESQNKRVELEWQNREDKIHNFYEERIRQNSVRYSNHAAVLRNRIRELEAGAPHEHQKTSDDSKSVTGQKRRGELPFSMPAPTRTKIANDVHSHENLSREGMSKRGKDQDLGGSEDYDQLSGRLYFRPTALEPFLGRSSNLEVEKHSFASNPRQSSRRSTPPSLTSRVHIQTSNKLTKASTESDFIPIPVAILEKDHKKKGSYKWSAGRPPNQLIHALHDAFYGFIIGLPEREKYYKTWLRSPQGCALSYIIGKKKNFEDRGALSISACERCTKQGRPCVVLLEIDGLQRLGFRQAGSGETAYAVGEPEFYLPDGC</sequence>
<proteinExistence type="predicted"/>
<feature type="region of interest" description="Disordered" evidence="1">
    <location>
        <begin position="141"/>
        <end position="206"/>
    </location>
</feature>
<evidence type="ECO:0000313" key="2">
    <source>
        <dbReference type="EMBL" id="KAK3213885.1"/>
    </source>
</evidence>